<evidence type="ECO:0000256" key="2">
    <source>
        <dbReference type="SAM" id="MobiDB-lite"/>
    </source>
</evidence>
<keyword evidence="3" id="KW-1185">Reference proteome</keyword>
<feature type="compositionally biased region" description="Basic and acidic residues" evidence="2">
    <location>
        <begin position="451"/>
        <end position="460"/>
    </location>
</feature>
<dbReference type="AlphaFoldDB" id="A0AAF5CVP7"/>
<feature type="coiled-coil region" evidence="1">
    <location>
        <begin position="324"/>
        <end position="373"/>
    </location>
</feature>
<protein>
    <submittedName>
        <fullName evidence="4">Uncharacterized protein</fullName>
    </submittedName>
</protein>
<evidence type="ECO:0000256" key="1">
    <source>
        <dbReference type="SAM" id="Coils"/>
    </source>
</evidence>
<reference evidence="4" key="1">
    <citation type="submission" date="2024-02" db="UniProtKB">
        <authorList>
            <consortium name="WormBaseParasite"/>
        </authorList>
    </citation>
    <scope>IDENTIFICATION</scope>
</reference>
<organism evidence="3 4">
    <name type="scientific">Strongyloides stercoralis</name>
    <name type="common">Threadworm</name>
    <dbReference type="NCBI Taxonomy" id="6248"/>
    <lineage>
        <taxon>Eukaryota</taxon>
        <taxon>Metazoa</taxon>
        <taxon>Ecdysozoa</taxon>
        <taxon>Nematoda</taxon>
        <taxon>Chromadorea</taxon>
        <taxon>Rhabditida</taxon>
        <taxon>Tylenchina</taxon>
        <taxon>Panagrolaimomorpha</taxon>
        <taxon>Strongyloidoidea</taxon>
        <taxon>Strongyloididae</taxon>
        <taxon>Strongyloides</taxon>
    </lineage>
</organism>
<feature type="region of interest" description="Disordered" evidence="2">
    <location>
        <begin position="504"/>
        <end position="567"/>
    </location>
</feature>
<evidence type="ECO:0000313" key="3">
    <source>
        <dbReference type="Proteomes" id="UP000035681"/>
    </source>
</evidence>
<feature type="compositionally biased region" description="Basic and acidic residues" evidence="2">
    <location>
        <begin position="546"/>
        <end position="567"/>
    </location>
</feature>
<feature type="compositionally biased region" description="Low complexity" evidence="2">
    <location>
        <begin position="531"/>
        <end position="544"/>
    </location>
</feature>
<dbReference type="Proteomes" id="UP000035681">
    <property type="component" value="Unplaced"/>
</dbReference>
<feature type="region of interest" description="Disordered" evidence="2">
    <location>
        <begin position="448"/>
        <end position="492"/>
    </location>
</feature>
<proteinExistence type="predicted"/>
<sequence length="701" mass="81559">MMDNIQPPMSTSMDFKDISNYVQNKVNFLENKVEEFVLERKAKVLVGRTNLLEKELQNLVSNVNAKKVIKKRNEDIEDKINLLCGAVSRITCKDHEQLIEAKWAFNKLNSFSNSKYLTIRESYNNFRGKDNYFITPLKFPSERIKDYLSKSELLKNEFQSVKDFFINSKQEYKKKLYSLEITEECLDEQLSRFNNLLKYDEEYLNKMTDNIMELKDKKKVDRENKRIEMELLKSKIKEAFNFNEDQAHKIIKLEQLYKVKENKTLVNDRNVNMKIKLENMLEKLKSGSTICPFEEITNLPESISLKLLELDSAIKDSDKIKFNMSILSKQIAKQLKDIDSAEKRLENFQLEKSKRIKNKISSEEEKLQKFNKTSLEIENIVKANKILMDKLNIHSDIGGEYERLKEMHKKMIQKKNEQNLTKESFIDDTLTSKELNVNCDNESFVNSNRENTVKSKDKSTKLPQKRGRKNRLSSKVPSLLKKNSQTISSQFKLSKPSKALKNMARKKSQSIEKINLPENNLLTQNDEIEVNTESSNNESNPIEELSIDRNTSDKKSSKNNSEVKLRSKRANREDYLYGTPAKLRTLENRNSNNMHYLRKNAFEENIYLSRSVITNPEEYSVFVNNIEKMPELSSSSKNKYYCTSNKNNLVSNPSEISSTVTNLNNSKLKINNRYGSVVTQDLTLLCSLDDEGSSDSSLDDM</sequence>
<feature type="compositionally biased region" description="Polar residues" evidence="2">
    <location>
        <begin position="473"/>
        <end position="492"/>
    </location>
</feature>
<dbReference type="WBParaSite" id="TCONS_00002437.p1">
    <property type="protein sequence ID" value="TCONS_00002437.p1"/>
    <property type="gene ID" value="XLOC_002286"/>
</dbReference>
<name>A0AAF5CVP7_STRER</name>
<accession>A0AAF5CVP7</accession>
<evidence type="ECO:0000313" key="4">
    <source>
        <dbReference type="WBParaSite" id="TCONS_00002437.p1"/>
    </source>
</evidence>
<feature type="compositionally biased region" description="Basic residues" evidence="2">
    <location>
        <begin position="463"/>
        <end position="472"/>
    </location>
</feature>
<keyword evidence="1" id="KW-0175">Coiled coil</keyword>